<dbReference type="InterPro" id="IPR036093">
    <property type="entry name" value="NAC_dom_sf"/>
</dbReference>
<feature type="domain" description="NAC" evidence="5">
    <location>
        <begin position="18"/>
        <end position="174"/>
    </location>
</feature>
<evidence type="ECO:0000256" key="3">
    <source>
        <dbReference type="ARBA" id="ARBA00023163"/>
    </source>
</evidence>
<keyword evidence="7" id="KW-1185">Reference proteome</keyword>
<dbReference type="GO" id="GO:0006355">
    <property type="term" value="P:regulation of DNA-templated transcription"/>
    <property type="evidence" value="ECO:0007669"/>
    <property type="project" value="InterPro"/>
</dbReference>
<reference evidence="6" key="1">
    <citation type="submission" date="2020-10" db="EMBL/GenBank/DDBJ databases">
        <authorList>
            <person name="Han B."/>
            <person name="Lu T."/>
            <person name="Zhao Q."/>
            <person name="Huang X."/>
            <person name="Zhao Y."/>
        </authorList>
    </citation>
    <scope>NUCLEOTIDE SEQUENCE</scope>
</reference>
<protein>
    <recommendedName>
        <fullName evidence="5">NAC domain-containing protein</fullName>
    </recommendedName>
</protein>
<evidence type="ECO:0000256" key="2">
    <source>
        <dbReference type="ARBA" id="ARBA00023125"/>
    </source>
</evidence>
<sequence>MHNRMQGEQQQQRIELALPPGFRFFPTDEELITCYLARKAMDGSFTTAAIRDVDLYKTEPWDLPCEQQAAAAGGDLQEGYFFCARGSKSPSGVRARRATQLGYWKSTGKDKPVHSRSGRLVVGMRKTLVFYRGRAPRGEKTDWAMHEYAMGERRSSALLGGAQSEWVICRVFTRKHQMMSDRKMQTEEAVVHGHPSPGHHLLAMDEADDGFDSEQEAAPPVVAETQHTARSHLGAQASEGDHQQQHRQMAHEELLTMHHHGSSWLNQHDDYYLPELLEYSSPLDDIIGGEEDRRRRAETEFTSVIGSSDDLDGLYWDSGF</sequence>
<organism evidence="6 7">
    <name type="scientific">Miscanthus lutarioriparius</name>
    <dbReference type="NCBI Taxonomy" id="422564"/>
    <lineage>
        <taxon>Eukaryota</taxon>
        <taxon>Viridiplantae</taxon>
        <taxon>Streptophyta</taxon>
        <taxon>Embryophyta</taxon>
        <taxon>Tracheophyta</taxon>
        <taxon>Spermatophyta</taxon>
        <taxon>Magnoliopsida</taxon>
        <taxon>Liliopsida</taxon>
        <taxon>Poales</taxon>
        <taxon>Poaceae</taxon>
        <taxon>PACMAD clade</taxon>
        <taxon>Panicoideae</taxon>
        <taxon>Andropogonodae</taxon>
        <taxon>Andropogoneae</taxon>
        <taxon>Saccharinae</taxon>
        <taxon>Miscanthus</taxon>
    </lineage>
</organism>
<dbReference type="PANTHER" id="PTHR31744:SF74">
    <property type="entry name" value="OS08G0433500 PROTEIN"/>
    <property type="match status" value="1"/>
</dbReference>
<keyword evidence="4" id="KW-0539">Nucleus</keyword>
<proteinExistence type="predicted"/>
<keyword evidence="2" id="KW-0238">DNA-binding</keyword>
<evidence type="ECO:0000256" key="1">
    <source>
        <dbReference type="ARBA" id="ARBA00023015"/>
    </source>
</evidence>
<evidence type="ECO:0000313" key="7">
    <source>
        <dbReference type="Proteomes" id="UP000604825"/>
    </source>
</evidence>
<dbReference type="Proteomes" id="UP000604825">
    <property type="component" value="Unassembled WGS sequence"/>
</dbReference>
<comment type="caution">
    <text evidence="6">The sequence shown here is derived from an EMBL/GenBank/DDBJ whole genome shotgun (WGS) entry which is preliminary data.</text>
</comment>
<evidence type="ECO:0000313" key="6">
    <source>
        <dbReference type="EMBL" id="CAD6245133.1"/>
    </source>
</evidence>
<name>A0A811PCW8_9POAL</name>
<dbReference type="OrthoDB" id="665494at2759"/>
<evidence type="ECO:0000259" key="5">
    <source>
        <dbReference type="PROSITE" id="PS51005"/>
    </source>
</evidence>
<keyword evidence="1" id="KW-0805">Transcription regulation</keyword>
<dbReference type="Gene3D" id="2.170.150.80">
    <property type="entry name" value="NAC domain"/>
    <property type="match status" value="1"/>
</dbReference>
<dbReference type="AlphaFoldDB" id="A0A811PCW8"/>
<dbReference type="SUPFAM" id="SSF101941">
    <property type="entry name" value="NAC domain"/>
    <property type="match status" value="1"/>
</dbReference>
<dbReference type="PANTHER" id="PTHR31744">
    <property type="entry name" value="PROTEIN CUP-SHAPED COTYLEDON 2-RELATED"/>
    <property type="match status" value="1"/>
</dbReference>
<dbReference type="GO" id="GO:0003677">
    <property type="term" value="F:DNA binding"/>
    <property type="evidence" value="ECO:0007669"/>
    <property type="project" value="UniProtKB-KW"/>
</dbReference>
<dbReference type="EMBL" id="CAJGYO010000007">
    <property type="protein sequence ID" value="CAD6245133.1"/>
    <property type="molecule type" value="Genomic_DNA"/>
</dbReference>
<gene>
    <name evidence="6" type="ORF">NCGR_LOCUS29592</name>
</gene>
<dbReference type="InterPro" id="IPR003441">
    <property type="entry name" value="NAC-dom"/>
</dbReference>
<evidence type="ECO:0000256" key="4">
    <source>
        <dbReference type="ARBA" id="ARBA00023242"/>
    </source>
</evidence>
<dbReference type="PROSITE" id="PS51005">
    <property type="entry name" value="NAC"/>
    <property type="match status" value="1"/>
</dbReference>
<dbReference type="Pfam" id="PF02365">
    <property type="entry name" value="NAM"/>
    <property type="match status" value="1"/>
</dbReference>
<accession>A0A811PCW8</accession>
<keyword evidence="3" id="KW-0804">Transcription</keyword>